<accession>A0ABR5AJN9</accession>
<sequence length="88" mass="9519">MERNAEKIIVGAALTMAVSALLPIAKTTLKPLAQSGIQGATGLINRAKYALQVARDEVEDIIAEAQFERMKKQIDKEIASLEPEADVL</sequence>
<dbReference type="Proteomes" id="UP000031967">
    <property type="component" value="Unassembled WGS sequence"/>
</dbReference>
<proteinExistence type="predicted"/>
<name>A0ABR5AJN9_9BACL</name>
<dbReference type="EMBL" id="JXAK01000011">
    <property type="protein sequence ID" value="KIL41265.1"/>
    <property type="molecule type" value="Genomic_DNA"/>
</dbReference>
<evidence type="ECO:0000313" key="2">
    <source>
        <dbReference type="Proteomes" id="UP000031967"/>
    </source>
</evidence>
<dbReference type="InterPro" id="IPR033456">
    <property type="entry name" value="DUF5132"/>
</dbReference>
<evidence type="ECO:0000313" key="1">
    <source>
        <dbReference type="EMBL" id="KIL41265.1"/>
    </source>
</evidence>
<comment type="caution">
    <text evidence="1">The sequence shown here is derived from an EMBL/GenBank/DDBJ whole genome shotgun (WGS) entry which is preliminary data.</text>
</comment>
<reference evidence="1 2" key="1">
    <citation type="submission" date="2014-12" db="EMBL/GenBank/DDBJ databases">
        <title>Draft genome sequence of Paenibacillus kamchatkensis strain B-2647.</title>
        <authorList>
            <person name="Karlyshev A.V."/>
            <person name="Kudryashova E.B."/>
        </authorList>
    </citation>
    <scope>NUCLEOTIDE SEQUENCE [LARGE SCALE GENOMIC DNA]</scope>
    <source>
        <strain evidence="1 2">VKM B-2647</strain>
    </source>
</reference>
<dbReference type="Pfam" id="PF17195">
    <property type="entry name" value="DUF5132"/>
    <property type="match status" value="1"/>
</dbReference>
<protein>
    <recommendedName>
        <fullName evidence="3">DUF5132 domain-containing protein</fullName>
    </recommendedName>
</protein>
<evidence type="ECO:0008006" key="3">
    <source>
        <dbReference type="Google" id="ProtNLM"/>
    </source>
</evidence>
<organism evidence="1 2">
    <name type="scientific">Gordoniibacillus kamchatkensis</name>
    <dbReference type="NCBI Taxonomy" id="1590651"/>
    <lineage>
        <taxon>Bacteria</taxon>
        <taxon>Bacillati</taxon>
        <taxon>Bacillota</taxon>
        <taxon>Bacilli</taxon>
        <taxon>Bacillales</taxon>
        <taxon>Paenibacillaceae</taxon>
        <taxon>Gordoniibacillus</taxon>
    </lineage>
</organism>
<gene>
    <name evidence="1" type="ORF">SD70_08430</name>
</gene>
<keyword evidence="2" id="KW-1185">Reference proteome</keyword>